<evidence type="ECO:0000313" key="2">
    <source>
        <dbReference type="Proteomes" id="UP000318801"/>
    </source>
</evidence>
<dbReference type="InterPro" id="IPR038666">
    <property type="entry name" value="SSP1_head-tail_sf"/>
</dbReference>
<keyword evidence="2" id="KW-1185">Reference proteome</keyword>
<comment type="caution">
    <text evidence="1">The sequence shown here is derived from an EMBL/GenBank/DDBJ whole genome shotgun (WGS) entry which is preliminary data.</text>
</comment>
<sequence length="109" mass="12424">MLPMDSGAFSERLNLLRPVDTADGQGGVTRDFESFGKAWARVEPQSVAYDEEANGGVRRITHRIWLRHRDDLVAEMRFAKGGRQFRLVTSYDPDETGRYLVCRCEEISS</sequence>
<dbReference type="EMBL" id="VHLG01000009">
    <property type="protein sequence ID" value="TPW29529.1"/>
    <property type="molecule type" value="Genomic_DNA"/>
</dbReference>
<dbReference type="OrthoDB" id="7570189at2"/>
<evidence type="ECO:0000313" key="1">
    <source>
        <dbReference type="EMBL" id="TPW29529.1"/>
    </source>
</evidence>
<gene>
    <name evidence="1" type="ORF">FJU08_14005</name>
</gene>
<accession>A0A506UAA8</accession>
<name>A0A506UAA8_9HYPH</name>
<dbReference type="AlphaFoldDB" id="A0A506UAA8"/>
<dbReference type="Gene3D" id="2.40.10.270">
    <property type="entry name" value="Bacteriophage SPP1 head-tail adaptor protein"/>
    <property type="match status" value="1"/>
</dbReference>
<proteinExistence type="predicted"/>
<dbReference type="Proteomes" id="UP000318801">
    <property type="component" value="Unassembled WGS sequence"/>
</dbReference>
<protein>
    <submittedName>
        <fullName evidence="1">Head-tail adaptor protein</fullName>
    </submittedName>
</protein>
<dbReference type="NCBIfam" id="TIGR01563">
    <property type="entry name" value="gp16_SPP1"/>
    <property type="match status" value="1"/>
</dbReference>
<organism evidence="1 2">
    <name type="scientific">Martelella alba</name>
    <dbReference type="NCBI Taxonomy" id="2590451"/>
    <lineage>
        <taxon>Bacteria</taxon>
        <taxon>Pseudomonadati</taxon>
        <taxon>Pseudomonadota</taxon>
        <taxon>Alphaproteobacteria</taxon>
        <taxon>Hyphomicrobiales</taxon>
        <taxon>Aurantimonadaceae</taxon>
        <taxon>Martelella</taxon>
    </lineage>
</organism>
<dbReference type="Pfam" id="PF05521">
    <property type="entry name" value="Phage_HCP"/>
    <property type="match status" value="1"/>
</dbReference>
<reference evidence="1 2" key="1">
    <citation type="submission" date="2019-06" db="EMBL/GenBank/DDBJ databases">
        <authorList>
            <person name="Li M."/>
        </authorList>
    </citation>
    <scope>NUCLEOTIDE SEQUENCE [LARGE SCALE GENOMIC DNA]</scope>
    <source>
        <strain evidence="1 2">BGMRC2036</strain>
    </source>
</reference>
<dbReference type="InterPro" id="IPR008767">
    <property type="entry name" value="Phage_SPP1_head-tail_adaptor"/>
</dbReference>